<proteinExistence type="predicted"/>
<dbReference type="Proteomes" id="UP000247485">
    <property type="component" value="Unassembled WGS sequence"/>
</dbReference>
<name>A0A318FFH8_KLEOX</name>
<organism evidence="2 3">
    <name type="scientific">Klebsiella oxytoca</name>
    <dbReference type="NCBI Taxonomy" id="571"/>
    <lineage>
        <taxon>Bacteria</taxon>
        <taxon>Pseudomonadati</taxon>
        <taxon>Pseudomonadota</taxon>
        <taxon>Gammaproteobacteria</taxon>
        <taxon>Enterobacterales</taxon>
        <taxon>Enterobacteriaceae</taxon>
        <taxon>Klebsiella/Raoultella group</taxon>
        <taxon>Klebsiella</taxon>
    </lineage>
</organism>
<sequence length="157" mass="18047">MRKHALIFSICMLALITLLIFYIRLNNHPYFSCESQYALTENINESILRSQGLLSVEYSNDRFSISVEGLLTSDRDKYIISRSISYTLKKHSGSSSLFHIADARIIRHSADNTPENIAQQTLFGSQTNDRIIYINRVNDDTILFGNQTFPQYGCERK</sequence>
<keyword evidence="1" id="KW-0472">Membrane</keyword>
<dbReference type="EMBL" id="QJJG01000015">
    <property type="protein sequence ID" value="PXW41367.1"/>
    <property type="molecule type" value="Genomic_DNA"/>
</dbReference>
<evidence type="ECO:0000313" key="2">
    <source>
        <dbReference type="EMBL" id="PXW41367.1"/>
    </source>
</evidence>
<keyword evidence="1" id="KW-1133">Transmembrane helix</keyword>
<reference evidence="2 3" key="1">
    <citation type="submission" date="2018-05" db="EMBL/GenBank/DDBJ databases">
        <title>Freshwater and sediment microbial communities from various areas in North America, analyzing microbe dynamics in response to fracking.</title>
        <authorList>
            <person name="Lamendella R."/>
        </authorList>
    </citation>
    <scope>NUCLEOTIDE SEQUENCE [LARGE SCALE GENOMIC DNA]</scope>
    <source>
        <strain evidence="2 3">67</strain>
    </source>
</reference>
<dbReference type="AlphaFoldDB" id="A0A318FFH8"/>
<evidence type="ECO:0000313" key="3">
    <source>
        <dbReference type="Proteomes" id="UP000247485"/>
    </source>
</evidence>
<accession>A0A318FFH8</accession>
<comment type="caution">
    <text evidence="2">The sequence shown here is derived from an EMBL/GenBank/DDBJ whole genome shotgun (WGS) entry which is preliminary data.</text>
</comment>
<gene>
    <name evidence="2" type="ORF">DET57_11541</name>
</gene>
<feature type="transmembrane region" description="Helical" evidence="1">
    <location>
        <begin position="5"/>
        <end position="25"/>
    </location>
</feature>
<protein>
    <submittedName>
        <fullName evidence="2">FidL-like putative membrane protein</fullName>
    </submittedName>
</protein>
<evidence type="ECO:0000256" key="1">
    <source>
        <dbReference type="SAM" id="Phobius"/>
    </source>
</evidence>
<keyword evidence="1" id="KW-0812">Transmembrane</keyword>
<dbReference type="RefSeq" id="WP_110275808.1">
    <property type="nucleotide sequence ID" value="NZ_QJJG01000015.1"/>
</dbReference>